<protein>
    <submittedName>
        <fullName evidence="1">Uncharacterized protein</fullName>
    </submittedName>
</protein>
<organism evidence="1 2">
    <name type="scientific">Saccharopolyspora shandongensis</name>
    <dbReference type="NCBI Taxonomy" id="418495"/>
    <lineage>
        <taxon>Bacteria</taxon>
        <taxon>Bacillati</taxon>
        <taxon>Actinomycetota</taxon>
        <taxon>Actinomycetes</taxon>
        <taxon>Pseudonocardiales</taxon>
        <taxon>Pseudonocardiaceae</taxon>
        <taxon>Saccharopolyspora</taxon>
    </lineage>
</organism>
<evidence type="ECO:0000313" key="1">
    <source>
        <dbReference type="EMBL" id="SDX31829.1"/>
    </source>
</evidence>
<dbReference type="EMBL" id="FNOK01000009">
    <property type="protein sequence ID" value="SDX31829.1"/>
    <property type="molecule type" value="Genomic_DNA"/>
</dbReference>
<proteinExistence type="predicted"/>
<dbReference type="AlphaFoldDB" id="A0A1H3ASK1"/>
<sequence length="71" mass="7701">MQAGHLELLYSNPLDRETHNTLVIGYDIGHVSANRQAVDCVGKLQGGPVDHRGQVVAAMIRPARQLDARLG</sequence>
<dbReference type="Proteomes" id="UP000199529">
    <property type="component" value="Unassembled WGS sequence"/>
</dbReference>
<dbReference type="RefSeq" id="WP_093265180.1">
    <property type="nucleotide sequence ID" value="NZ_FNOK01000009.1"/>
</dbReference>
<gene>
    <name evidence="1" type="ORF">SAMN05216215_1009221</name>
</gene>
<name>A0A1H3ASK1_9PSEU</name>
<evidence type="ECO:0000313" key="2">
    <source>
        <dbReference type="Proteomes" id="UP000199529"/>
    </source>
</evidence>
<reference evidence="2" key="1">
    <citation type="submission" date="2016-10" db="EMBL/GenBank/DDBJ databases">
        <authorList>
            <person name="Varghese N."/>
            <person name="Submissions S."/>
        </authorList>
    </citation>
    <scope>NUCLEOTIDE SEQUENCE [LARGE SCALE GENOMIC DNA]</scope>
    <source>
        <strain evidence="2">CGMCC 4.3530</strain>
    </source>
</reference>
<dbReference type="STRING" id="418495.SAMN05216215_1009221"/>
<keyword evidence="2" id="KW-1185">Reference proteome</keyword>
<accession>A0A1H3ASK1</accession>